<dbReference type="EMBL" id="ML977169">
    <property type="protein sequence ID" value="KAF1984274.1"/>
    <property type="molecule type" value="Genomic_DNA"/>
</dbReference>
<dbReference type="InterPro" id="IPR050508">
    <property type="entry name" value="Methyltransf_Superfamily"/>
</dbReference>
<dbReference type="CDD" id="cd02440">
    <property type="entry name" value="AdoMet_MTases"/>
    <property type="match status" value="1"/>
</dbReference>
<evidence type="ECO:0000313" key="2">
    <source>
        <dbReference type="EMBL" id="KAF1984274.1"/>
    </source>
</evidence>
<keyword evidence="2" id="KW-0808">Transferase</keyword>
<evidence type="ECO:0000313" key="3">
    <source>
        <dbReference type="Proteomes" id="UP000800041"/>
    </source>
</evidence>
<dbReference type="Gene3D" id="3.40.50.150">
    <property type="entry name" value="Vaccinia Virus protein VP39"/>
    <property type="match status" value="1"/>
</dbReference>
<dbReference type="InterPro" id="IPR029063">
    <property type="entry name" value="SAM-dependent_MTases_sf"/>
</dbReference>
<organism evidence="2 3">
    <name type="scientific">Aulographum hederae CBS 113979</name>
    <dbReference type="NCBI Taxonomy" id="1176131"/>
    <lineage>
        <taxon>Eukaryota</taxon>
        <taxon>Fungi</taxon>
        <taxon>Dikarya</taxon>
        <taxon>Ascomycota</taxon>
        <taxon>Pezizomycotina</taxon>
        <taxon>Dothideomycetes</taxon>
        <taxon>Pleosporomycetidae</taxon>
        <taxon>Aulographales</taxon>
        <taxon>Aulographaceae</taxon>
    </lineage>
</organism>
<sequence length="258" mass="28312">MGAKVPLPPSSVGVSQYSNTHDKLAARVAILSYDSNDQSWYSWLESRLEPVGDVLEVGGGTGELWRNIDPSKAKLTLTDFSAAMCDQLRSLKIPGSTIEQCDAASLPFPDASFDLVIANHMLYHLDNPDAALKEFARVLRPGGRLRTALNGREHIKELLALGEAIGRPSQILDSARITAETGPEYLSKHFVDVSAEKFPGEFDVPSPEPVLAYLGSWGDDPMTLDQEKYARGEIQKRIDAEGSFKIKKDMILLSARRA</sequence>
<dbReference type="GO" id="GO:0008757">
    <property type="term" value="F:S-adenosylmethionine-dependent methyltransferase activity"/>
    <property type="evidence" value="ECO:0007669"/>
    <property type="project" value="InterPro"/>
</dbReference>
<dbReference type="OrthoDB" id="540004at2759"/>
<evidence type="ECO:0000259" key="1">
    <source>
        <dbReference type="Pfam" id="PF08241"/>
    </source>
</evidence>
<dbReference type="PANTHER" id="PTHR42912">
    <property type="entry name" value="METHYLTRANSFERASE"/>
    <property type="match status" value="1"/>
</dbReference>
<protein>
    <submittedName>
        <fullName evidence="2">Methyltransferase type 11</fullName>
    </submittedName>
</protein>
<dbReference type="GO" id="GO:0032259">
    <property type="term" value="P:methylation"/>
    <property type="evidence" value="ECO:0007669"/>
    <property type="project" value="UniProtKB-KW"/>
</dbReference>
<dbReference type="Proteomes" id="UP000800041">
    <property type="component" value="Unassembled WGS sequence"/>
</dbReference>
<feature type="domain" description="Methyltransferase type 11" evidence="1">
    <location>
        <begin position="55"/>
        <end position="145"/>
    </location>
</feature>
<reference evidence="2" key="1">
    <citation type="journal article" date="2020" name="Stud. Mycol.">
        <title>101 Dothideomycetes genomes: a test case for predicting lifestyles and emergence of pathogens.</title>
        <authorList>
            <person name="Haridas S."/>
            <person name="Albert R."/>
            <person name="Binder M."/>
            <person name="Bloem J."/>
            <person name="Labutti K."/>
            <person name="Salamov A."/>
            <person name="Andreopoulos B."/>
            <person name="Baker S."/>
            <person name="Barry K."/>
            <person name="Bills G."/>
            <person name="Bluhm B."/>
            <person name="Cannon C."/>
            <person name="Castanera R."/>
            <person name="Culley D."/>
            <person name="Daum C."/>
            <person name="Ezra D."/>
            <person name="Gonzalez J."/>
            <person name="Henrissat B."/>
            <person name="Kuo A."/>
            <person name="Liang C."/>
            <person name="Lipzen A."/>
            <person name="Lutzoni F."/>
            <person name="Magnuson J."/>
            <person name="Mondo S."/>
            <person name="Nolan M."/>
            <person name="Ohm R."/>
            <person name="Pangilinan J."/>
            <person name="Park H.-J."/>
            <person name="Ramirez L."/>
            <person name="Alfaro M."/>
            <person name="Sun H."/>
            <person name="Tritt A."/>
            <person name="Yoshinaga Y."/>
            <person name="Zwiers L.-H."/>
            <person name="Turgeon B."/>
            <person name="Goodwin S."/>
            <person name="Spatafora J."/>
            <person name="Crous P."/>
            <person name="Grigoriev I."/>
        </authorList>
    </citation>
    <scope>NUCLEOTIDE SEQUENCE</scope>
    <source>
        <strain evidence="2">CBS 113979</strain>
    </source>
</reference>
<keyword evidence="2" id="KW-0489">Methyltransferase</keyword>
<keyword evidence="3" id="KW-1185">Reference proteome</keyword>
<name>A0A6G1GTZ5_9PEZI</name>
<dbReference type="InterPro" id="IPR013216">
    <property type="entry name" value="Methyltransf_11"/>
</dbReference>
<proteinExistence type="predicted"/>
<gene>
    <name evidence="2" type="ORF">K402DRAFT_336849</name>
</gene>
<dbReference type="Pfam" id="PF08241">
    <property type="entry name" value="Methyltransf_11"/>
    <property type="match status" value="1"/>
</dbReference>
<dbReference type="SUPFAM" id="SSF53335">
    <property type="entry name" value="S-adenosyl-L-methionine-dependent methyltransferases"/>
    <property type="match status" value="1"/>
</dbReference>
<accession>A0A6G1GTZ5</accession>
<dbReference type="AlphaFoldDB" id="A0A6G1GTZ5"/>